<dbReference type="GO" id="GO:0005737">
    <property type="term" value="C:cytoplasm"/>
    <property type="evidence" value="ECO:0007669"/>
    <property type="project" value="UniProtKB-SubCell"/>
</dbReference>
<accession>A0A553K524</accession>
<dbReference type="RefSeq" id="WP_143936878.1">
    <property type="nucleotide sequence ID" value="NZ_VKKG01000001.1"/>
</dbReference>
<evidence type="ECO:0000313" key="5">
    <source>
        <dbReference type="Proteomes" id="UP000317638"/>
    </source>
</evidence>
<dbReference type="PIRSF" id="PIRSF006305">
    <property type="entry name" value="Maf"/>
    <property type="match status" value="1"/>
</dbReference>
<comment type="subcellular location">
    <subcellularLocation>
        <location evidence="3">Cytoplasm</location>
    </subcellularLocation>
</comment>
<dbReference type="GO" id="GO:0009117">
    <property type="term" value="P:nucleotide metabolic process"/>
    <property type="evidence" value="ECO:0007669"/>
    <property type="project" value="UniProtKB-KW"/>
</dbReference>
<proteinExistence type="inferred from homology"/>
<dbReference type="AlphaFoldDB" id="A0A553K524"/>
<reference evidence="4 5" key="1">
    <citation type="submission" date="2019-07" db="EMBL/GenBank/DDBJ databases">
        <authorList>
            <person name="Zhou L.-Y."/>
        </authorList>
    </citation>
    <scope>NUCLEOTIDE SEQUENCE [LARGE SCALE GENOMIC DNA]</scope>
    <source>
        <strain evidence="4 5">YIM 101269</strain>
    </source>
</reference>
<dbReference type="HAMAP" id="MF_00528">
    <property type="entry name" value="Maf"/>
    <property type="match status" value="1"/>
</dbReference>
<keyword evidence="3" id="KW-0546">Nucleotide metabolism</keyword>
<dbReference type="Pfam" id="PF02545">
    <property type="entry name" value="Maf"/>
    <property type="match status" value="1"/>
</dbReference>
<comment type="catalytic activity">
    <reaction evidence="3">
        <text>a 2'-deoxyribonucleoside 5'-triphosphate + H2O = a 2'-deoxyribonucleoside 5'-phosphate + diphosphate + H(+)</text>
        <dbReference type="Rhea" id="RHEA:44644"/>
        <dbReference type="ChEBI" id="CHEBI:15377"/>
        <dbReference type="ChEBI" id="CHEBI:15378"/>
        <dbReference type="ChEBI" id="CHEBI:33019"/>
        <dbReference type="ChEBI" id="CHEBI:61560"/>
        <dbReference type="ChEBI" id="CHEBI:65317"/>
        <dbReference type="EC" id="3.6.1.9"/>
    </reaction>
</comment>
<gene>
    <name evidence="4" type="ORF">FOJ82_02605</name>
</gene>
<dbReference type="NCBIfam" id="TIGR00172">
    <property type="entry name" value="maf"/>
    <property type="match status" value="1"/>
</dbReference>
<comment type="similarity">
    <text evidence="3">Belongs to the Maf family.</text>
</comment>
<comment type="function">
    <text evidence="3">Nucleoside triphosphate pyrophosphatase. May have a dual role in cell division arrest and in preventing the incorporation of modified nucleotides into cellular nucleic acids.</text>
</comment>
<keyword evidence="2 3" id="KW-0378">Hydrolase</keyword>
<dbReference type="PANTHER" id="PTHR43213">
    <property type="entry name" value="BIFUNCTIONAL DTTP/UTP PYROPHOSPHATASE/METHYLTRANSFERASE PROTEIN-RELATED"/>
    <property type="match status" value="1"/>
</dbReference>
<evidence type="ECO:0000256" key="3">
    <source>
        <dbReference type="HAMAP-Rule" id="MF_00528"/>
    </source>
</evidence>
<evidence type="ECO:0000313" key="4">
    <source>
        <dbReference type="EMBL" id="TRY19791.1"/>
    </source>
</evidence>
<dbReference type="GO" id="GO:0047429">
    <property type="term" value="F:nucleoside triphosphate diphosphatase activity"/>
    <property type="evidence" value="ECO:0007669"/>
    <property type="project" value="UniProtKB-EC"/>
</dbReference>
<name>A0A553K524_9ACTN</name>
<comment type="cofactor">
    <cofactor evidence="1 3">
        <name>a divalent metal cation</name>
        <dbReference type="ChEBI" id="CHEBI:60240"/>
    </cofactor>
</comment>
<evidence type="ECO:0000256" key="2">
    <source>
        <dbReference type="ARBA" id="ARBA00022801"/>
    </source>
</evidence>
<dbReference type="InterPro" id="IPR003697">
    <property type="entry name" value="Maf-like"/>
</dbReference>
<dbReference type="PANTHER" id="PTHR43213:SF5">
    <property type="entry name" value="BIFUNCTIONAL DTTP_UTP PYROPHOSPHATASE_METHYLTRANSFERASE PROTEIN-RELATED"/>
    <property type="match status" value="1"/>
</dbReference>
<comment type="caution">
    <text evidence="4">The sequence shown here is derived from an EMBL/GenBank/DDBJ whole genome shotgun (WGS) entry which is preliminary data.</text>
</comment>
<dbReference type="SUPFAM" id="SSF52972">
    <property type="entry name" value="ITPase-like"/>
    <property type="match status" value="1"/>
</dbReference>
<dbReference type="EC" id="3.6.1.9" evidence="3"/>
<evidence type="ECO:0000256" key="1">
    <source>
        <dbReference type="ARBA" id="ARBA00001968"/>
    </source>
</evidence>
<keyword evidence="3" id="KW-0963">Cytoplasm</keyword>
<protein>
    <recommendedName>
        <fullName evidence="3">Nucleoside triphosphate pyrophosphatase</fullName>
        <ecNumber evidence="3">3.6.1.9</ecNumber>
    </recommendedName>
    <alternativeName>
        <fullName evidence="3">Nucleotide pyrophosphatase</fullName>
        <shortName evidence="3">Nucleotide PPase</shortName>
    </alternativeName>
</protein>
<dbReference type="Proteomes" id="UP000317638">
    <property type="component" value="Unassembled WGS sequence"/>
</dbReference>
<dbReference type="OrthoDB" id="3527985at2"/>
<comment type="catalytic activity">
    <reaction evidence="3">
        <text>a ribonucleoside 5'-triphosphate + H2O = a ribonucleoside 5'-phosphate + diphosphate + H(+)</text>
        <dbReference type="Rhea" id="RHEA:23996"/>
        <dbReference type="ChEBI" id="CHEBI:15377"/>
        <dbReference type="ChEBI" id="CHEBI:15378"/>
        <dbReference type="ChEBI" id="CHEBI:33019"/>
        <dbReference type="ChEBI" id="CHEBI:58043"/>
        <dbReference type="ChEBI" id="CHEBI:61557"/>
        <dbReference type="EC" id="3.6.1.9"/>
    </reaction>
</comment>
<dbReference type="Gene3D" id="3.90.950.10">
    <property type="match status" value="1"/>
</dbReference>
<keyword evidence="5" id="KW-1185">Reference proteome</keyword>
<dbReference type="CDD" id="cd00555">
    <property type="entry name" value="Maf"/>
    <property type="match status" value="1"/>
</dbReference>
<organism evidence="4 5">
    <name type="scientific">Tessaracoccus rhinocerotis</name>
    <dbReference type="NCBI Taxonomy" id="1689449"/>
    <lineage>
        <taxon>Bacteria</taxon>
        <taxon>Bacillati</taxon>
        <taxon>Actinomycetota</taxon>
        <taxon>Actinomycetes</taxon>
        <taxon>Propionibacteriales</taxon>
        <taxon>Propionibacteriaceae</taxon>
        <taxon>Tessaracoccus</taxon>
    </lineage>
</organism>
<feature type="active site" description="Proton acceptor" evidence="3">
    <location>
        <position position="72"/>
    </location>
</feature>
<dbReference type="EMBL" id="VKKG01000001">
    <property type="protein sequence ID" value="TRY19791.1"/>
    <property type="molecule type" value="Genomic_DNA"/>
</dbReference>
<comment type="caution">
    <text evidence="3">Lacks conserved residue(s) required for the propagation of feature annotation.</text>
</comment>
<sequence>MNTPRFILASRSPGRLRLLRQAGLDPEVLVSGFDESQVIETDSARLALALAEAKGTSVLDQVEGDAILVACDSVLEFEGRPRGKPGTPASAAEQWRRMRGRQGVLHTGHYVWVRRGDEEVSTKRVGSTVVKFADLADDEIHAYTHSGEPLWVAGSFTIDGLGGAYLTGIEGDPHNVVGISLPLMRQMLLDLGIVWHELWRPDAVGH</sequence>
<dbReference type="InterPro" id="IPR029001">
    <property type="entry name" value="ITPase-like_fam"/>
</dbReference>